<dbReference type="RefSeq" id="WP_123948925.1">
    <property type="nucleotide sequence ID" value="NZ_PQJL01000016.1"/>
</dbReference>
<dbReference type="InterPro" id="IPR007711">
    <property type="entry name" value="HigB-1"/>
</dbReference>
<evidence type="ECO:0000313" key="1">
    <source>
        <dbReference type="EMBL" id="ROW59785.1"/>
    </source>
</evidence>
<gene>
    <name evidence="1" type="ORF">C3E80_15485</name>
</gene>
<dbReference type="Proteomes" id="UP000285793">
    <property type="component" value="Unassembled WGS sequence"/>
</dbReference>
<accession>A0A423XTE7</accession>
<dbReference type="PANTHER" id="PTHR40266:SF2">
    <property type="entry name" value="TOXIN HIGB-1"/>
    <property type="match status" value="1"/>
</dbReference>
<dbReference type="Gene3D" id="3.30.2310.20">
    <property type="entry name" value="RelE-like"/>
    <property type="match status" value="1"/>
</dbReference>
<dbReference type="InterPro" id="IPR035093">
    <property type="entry name" value="RelE/ParE_toxin_dom_sf"/>
</dbReference>
<proteinExistence type="predicted"/>
<protein>
    <submittedName>
        <fullName evidence="1">Killer protein</fullName>
    </submittedName>
</protein>
<dbReference type="SUPFAM" id="SSF143011">
    <property type="entry name" value="RelE-like"/>
    <property type="match status" value="1"/>
</dbReference>
<dbReference type="AlphaFoldDB" id="A0A423XTE7"/>
<evidence type="ECO:0000313" key="2">
    <source>
        <dbReference type="Proteomes" id="UP000285793"/>
    </source>
</evidence>
<reference evidence="1 2" key="1">
    <citation type="journal article" date="2018" name="Front. Microbiol.">
        <title>An Investigation of an Acute Gastroenteritis Outbreak: Cronobacter sakazakii, a Potential Cause of Food-Borne Illness.</title>
        <authorList>
            <person name="Yong W."/>
            <person name="Guo B."/>
            <person name="Shi X."/>
            <person name="Cheng T."/>
            <person name="Chen M."/>
            <person name="Jiang X."/>
            <person name="Ye Y."/>
            <person name="Wang J."/>
            <person name="Xie G."/>
            <person name="Ding J."/>
        </authorList>
    </citation>
    <scope>NUCLEOTIDE SEQUENCE [LARGE SCALE GENOMIC DNA]</scope>
    <source>
        <strain evidence="1 2">S1</strain>
    </source>
</reference>
<dbReference type="PANTHER" id="PTHR40266">
    <property type="entry name" value="TOXIN HIGB-1"/>
    <property type="match status" value="1"/>
</dbReference>
<dbReference type="Pfam" id="PF05015">
    <property type="entry name" value="HigB-like_toxin"/>
    <property type="match status" value="1"/>
</dbReference>
<comment type="caution">
    <text evidence="1">The sequence shown here is derived from an EMBL/GenBank/DDBJ whole genome shotgun (WGS) entry which is preliminary data.</text>
</comment>
<name>A0A423XTE7_9ENTR</name>
<sequence>MIRSFRHKGLQRYFETGSTAGIHARHARKLSLRLAVLNQAIRPADVDLPGFSLHSLTGDRKGIWAVTVSGNWRITFEFRDGDVFIVNDEDYH</sequence>
<organism evidence="1 2">
    <name type="scientific">Cronobacter malonaticus</name>
    <dbReference type="NCBI Taxonomy" id="413503"/>
    <lineage>
        <taxon>Bacteria</taxon>
        <taxon>Pseudomonadati</taxon>
        <taxon>Pseudomonadota</taxon>
        <taxon>Gammaproteobacteria</taxon>
        <taxon>Enterobacterales</taxon>
        <taxon>Enterobacteriaceae</taxon>
        <taxon>Cronobacter</taxon>
    </lineage>
</organism>
<dbReference type="EMBL" id="PQJL01000016">
    <property type="protein sequence ID" value="ROW59785.1"/>
    <property type="molecule type" value="Genomic_DNA"/>
</dbReference>